<dbReference type="Pfam" id="PF20126">
    <property type="entry name" value="TumE"/>
    <property type="match status" value="1"/>
</dbReference>
<organism evidence="2 3">
    <name type="scientific">Marinobacter persicus</name>
    <dbReference type="NCBI Taxonomy" id="930118"/>
    <lineage>
        <taxon>Bacteria</taxon>
        <taxon>Pseudomonadati</taxon>
        <taxon>Pseudomonadota</taxon>
        <taxon>Gammaproteobacteria</taxon>
        <taxon>Pseudomonadales</taxon>
        <taxon>Marinobacteraceae</taxon>
        <taxon>Marinobacter</taxon>
    </lineage>
</organism>
<accession>A0A2S6G3X8</accession>
<dbReference type="RefSeq" id="WP_219820610.1">
    <property type="nucleotide sequence ID" value="NZ_PTIT01000009.1"/>
</dbReference>
<dbReference type="Proteomes" id="UP000239446">
    <property type="component" value="Unassembled WGS sequence"/>
</dbReference>
<comment type="caution">
    <text evidence="2">The sequence shown here is derived from an EMBL/GenBank/DDBJ whole genome shotgun (WGS) entry which is preliminary data.</text>
</comment>
<dbReference type="AlphaFoldDB" id="A0A2S6G3X8"/>
<gene>
    <name evidence="2" type="ORF">B0H24_102423</name>
    <name evidence="1" type="ORF">BY455_10923</name>
</gene>
<reference evidence="2 3" key="2">
    <citation type="submission" date="2018-02" db="EMBL/GenBank/DDBJ databases">
        <title>Subsurface microbial communities from deep shales in Ohio and West Virginia, USA.</title>
        <authorList>
            <person name="Wrighton K."/>
        </authorList>
    </citation>
    <scope>NUCLEOTIDE SEQUENCE [LARGE SCALE GENOMIC DNA]</scope>
    <source>
        <strain evidence="2 3">UTICA-S1B9</strain>
    </source>
</reference>
<sequence length="120" mass="13801">MDGLEQLLAMHGSQVHRDDGYWWKVEAWCVPPTRERPHGIRYNLTLHDKHNRRIFGMDNAHAVKPAKRGLNSGKVHEYDHVHKTMSDTGTPYNFDDCFALLSDFFTGIDKTISDIRGGHL</sequence>
<dbReference type="EMBL" id="PTIU01000024">
    <property type="protein sequence ID" value="PPK53796.1"/>
    <property type="molecule type" value="Genomic_DNA"/>
</dbReference>
<evidence type="ECO:0000313" key="2">
    <source>
        <dbReference type="EMBL" id="PPK53796.1"/>
    </source>
</evidence>
<protein>
    <submittedName>
        <fullName evidence="2">Uncharacterized protein</fullName>
    </submittedName>
</protein>
<evidence type="ECO:0000313" key="4">
    <source>
        <dbReference type="Proteomes" id="UP000239648"/>
    </source>
</evidence>
<keyword evidence="4" id="KW-1185">Reference proteome</keyword>
<dbReference type="EMBL" id="PTIT01000009">
    <property type="protein sequence ID" value="PPK51773.1"/>
    <property type="molecule type" value="Genomic_DNA"/>
</dbReference>
<dbReference type="InterPro" id="IPR045397">
    <property type="entry name" value="TumE-like"/>
</dbReference>
<dbReference type="Proteomes" id="UP000239648">
    <property type="component" value="Unassembled WGS sequence"/>
</dbReference>
<name>A0A2S6G3X8_9GAMM</name>
<evidence type="ECO:0000313" key="3">
    <source>
        <dbReference type="Proteomes" id="UP000239446"/>
    </source>
</evidence>
<reference evidence="1 4" key="1">
    <citation type="submission" date="2018-02" db="EMBL/GenBank/DDBJ databases">
        <title>Deep subsurface shale carbon reservoir microbial communities from Ohio and West Virginia, USA.</title>
        <authorList>
            <person name="Wrighton K."/>
        </authorList>
    </citation>
    <scope>NUCLEOTIDE SEQUENCE [LARGE SCALE GENOMIC DNA]</scope>
    <source>
        <strain evidence="1 4">UTICA-S1B6</strain>
    </source>
</reference>
<evidence type="ECO:0000313" key="1">
    <source>
        <dbReference type="EMBL" id="PPK51773.1"/>
    </source>
</evidence>
<proteinExistence type="predicted"/>